<evidence type="ECO:0000313" key="14">
    <source>
        <dbReference type="EMBL" id="NYS47322.1"/>
    </source>
</evidence>
<dbReference type="SUPFAM" id="SSF51717">
    <property type="entry name" value="Dihydropteroate synthetase-like"/>
    <property type="match status" value="1"/>
</dbReference>
<reference evidence="14 15" key="1">
    <citation type="submission" date="2020-07" db="EMBL/GenBank/DDBJ databases">
        <title>MOT database genomes.</title>
        <authorList>
            <person name="Joseph S."/>
            <person name="Aduse-Opoku J."/>
            <person name="Hashim A."/>
            <person name="Wade W."/>
            <person name="Curtis M."/>
        </authorList>
    </citation>
    <scope>NUCLEOTIDE SEQUENCE [LARGE SCALE GENOMIC DNA]</scope>
    <source>
        <strain evidence="14 15">CIP 106318</strain>
    </source>
</reference>
<dbReference type="InterPro" id="IPR006390">
    <property type="entry name" value="DHP_synth_dom"/>
</dbReference>
<comment type="cofactor">
    <cofactor evidence="2 12">
        <name>Mg(2+)</name>
        <dbReference type="ChEBI" id="CHEBI:18420"/>
    </cofactor>
</comment>
<evidence type="ECO:0000256" key="11">
    <source>
        <dbReference type="ARBA" id="ARBA00030193"/>
    </source>
</evidence>
<evidence type="ECO:0000256" key="4">
    <source>
        <dbReference type="ARBA" id="ARBA00009503"/>
    </source>
</evidence>
<comment type="catalytic activity">
    <reaction evidence="1">
        <text>(7,8-dihydropterin-6-yl)methyl diphosphate + 4-aminobenzoate = 7,8-dihydropteroate + diphosphate</text>
        <dbReference type="Rhea" id="RHEA:19949"/>
        <dbReference type="ChEBI" id="CHEBI:17836"/>
        <dbReference type="ChEBI" id="CHEBI:17839"/>
        <dbReference type="ChEBI" id="CHEBI:33019"/>
        <dbReference type="ChEBI" id="CHEBI:72950"/>
        <dbReference type="EC" id="2.5.1.15"/>
    </reaction>
</comment>
<comment type="similarity">
    <text evidence="4 12">Belongs to the DHPS family.</text>
</comment>
<evidence type="ECO:0000256" key="10">
    <source>
        <dbReference type="ARBA" id="ARBA00022909"/>
    </source>
</evidence>
<dbReference type="PROSITE" id="PS00792">
    <property type="entry name" value="DHPS_1"/>
    <property type="match status" value="1"/>
</dbReference>
<evidence type="ECO:0000259" key="13">
    <source>
        <dbReference type="PROSITE" id="PS50972"/>
    </source>
</evidence>
<evidence type="ECO:0000256" key="2">
    <source>
        <dbReference type="ARBA" id="ARBA00001946"/>
    </source>
</evidence>
<evidence type="ECO:0000313" key="15">
    <source>
        <dbReference type="Proteomes" id="UP000531840"/>
    </source>
</evidence>
<dbReference type="PROSITE" id="PS50972">
    <property type="entry name" value="PTERIN_BINDING"/>
    <property type="match status" value="1"/>
</dbReference>
<dbReference type="NCBIfam" id="TIGR01496">
    <property type="entry name" value="DHPS"/>
    <property type="match status" value="1"/>
</dbReference>
<evidence type="ECO:0000256" key="5">
    <source>
        <dbReference type="ARBA" id="ARBA00012458"/>
    </source>
</evidence>
<keyword evidence="10 12" id="KW-0289">Folate biosynthesis</keyword>
<keyword evidence="15" id="KW-1185">Reference proteome</keyword>
<dbReference type="CDD" id="cd00739">
    <property type="entry name" value="DHPS"/>
    <property type="match status" value="1"/>
</dbReference>
<organism evidence="14 15">
    <name type="scientific">Gemelliphila palaticanis</name>
    <dbReference type="NCBI Taxonomy" id="81950"/>
    <lineage>
        <taxon>Bacteria</taxon>
        <taxon>Bacillati</taxon>
        <taxon>Bacillota</taxon>
        <taxon>Bacilli</taxon>
        <taxon>Bacillales</taxon>
        <taxon>Gemellaceae</taxon>
        <taxon>Gemelliphila</taxon>
    </lineage>
</organism>
<name>A0ABX2T110_9BACL</name>
<comment type="function">
    <text evidence="12">Catalyzes the condensation of para-aminobenzoate (pABA) with 6-hydroxymethyl-7,8-dihydropterin diphosphate (DHPt-PP) to form 7,8-dihydropteroate (H2Pte), the immediate precursor of folate derivatives.</text>
</comment>
<protein>
    <recommendedName>
        <fullName evidence="6 12">Dihydropteroate synthase</fullName>
        <shortName evidence="12">DHPS</shortName>
        <ecNumber evidence="5 12">2.5.1.15</ecNumber>
    </recommendedName>
    <alternativeName>
        <fullName evidence="11 12">Dihydropteroate pyrophosphorylase</fullName>
    </alternativeName>
</protein>
<gene>
    <name evidence="14" type="primary">folP</name>
    <name evidence="14" type="ORF">HZY85_03810</name>
</gene>
<dbReference type="InterPro" id="IPR045031">
    <property type="entry name" value="DHP_synth-like"/>
</dbReference>
<dbReference type="Proteomes" id="UP000531840">
    <property type="component" value="Unassembled WGS sequence"/>
</dbReference>
<evidence type="ECO:0000256" key="7">
    <source>
        <dbReference type="ARBA" id="ARBA00022679"/>
    </source>
</evidence>
<dbReference type="InterPro" id="IPR000489">
    <property type="entry name" value="Pterin-binding_dom"/>
</dbReference>
<dbReference type="EMBL" id="JACBYF010000005">
    <property type="protein sequence ID" value="NYS47322.1"/>
    <property type="molecule type" value="Genomic_DNA"/>
</dbReference>
<dbReference type="EC" id="2.5.1.15" evidence="5 12"/>
<proteinExistence type="inferred from homology"/>
<dbReference type="InterPro" id="IPR011005">
    <property type="entry name" value="Dihydropteroate_synth-like_sf"/>
</dbReference>
<dbReference type="PROSITE" id="PS00793">
    <property type="entry name" value="DHPS_2"/>
    <property type="match status" value="1"/>
</dbReference>
<accession>A0ABX2T110</accession>
<evidence type="ECO:0000256" key="8">
    <source>
        <dbReference type="ARBA" id="ARBA00022723"/>
    </source>
</evidence>
<evidence type="ECO:0000256" key="3">
    <source>
        <dbReference type="ARBA" id="ARBA00004763"/>
    </source>
</evidence>
<evidence type="ECO:0000256" key="1">
    <source>
        <dbReference type="ARBA" id="ARBA00000012"/>
    </source>
</evidence>
<evidence type="ECO:0000256" key="12">
    <source>
        <dbReference type="RuleBase" id="RU361205"/>
    </source>
</evidence>
<dbReference type="RefSeq" id="WP_179941062.1">
    <property type="nucleotide sequence ID" value="NZ_JACBYF010000005.1"/>
</dbReference>
<dbReference type="GO" id="GO:0004156">
    <property type="term" value="F:dihydropteroate synthase activity"/>
    <property type="evidence" value="ECO:0007669"/>
    <property type="project" value="UniProtKB-EC"/>
</dbReference>
<feature type="domain" description="Pterin-binding" evidence="13">
    <location>
        <begin position="13"/>
        <end position="260"/>
    </location>
</feature>
<keyword evidence="9 12" id="KW-0460">Magnesium</keyword>
<sequence length="267" mass="29455">MNKLQKLIKEKKYLIMGILNFTPDSFSDGGDFFGKELALNQVAEMINNGSSIIDIGAESTRPGAEKVSVEEEIARLKTILPEVREKFPDILISIDTYKKEVAEFALENGVDILNDVYGAKGNDMAEVAAKYNVPIIVMHNGATKKGNEIKSLIADLEESINICLTSGVKKENIIVDPGIGFGKDAEKNLIITRELEKLSSLGCEILYAASRKRTTDYILGGNTNPKDRDVVSATLSLEAIRKGAKIVRVHNVKVMDDMIKTYKFLNK</sequence>
<evidence type="ECO:0000256" key="6">
    <source>
        <dbReference type="ARBA" id="ARBA00016919"/>
    </source>
</evidence>
<dbReference type="Pfam" id="PF00809">
    <property type="entry name" value="Pterin_bind"/>
    <property type="match status" value="1"/>
</dbReference>
<keyword evidence="8 12" id="KW-0479">Metal-binding</keyword>
<dbReference type="Gene3D" id="3.20.20.20">
    <property type="entry name" value="Dihydropteroate synthase-like"/>
    <property type="match status" value="1"/>
</dbReference>
<comment type="caution">
    <text evidence="14">The sequence shown here is derived from an EMBL/GenBank/DDBJ whole genome shotgun (WGS) entry which is preliminary data.</text>
</comment>
<keyword evidence="7 12" id="KW-0808">Transferase</keyword>
<dbReference type="PANTHER" id="PTHR20941">
    <property type="entry name" value="FOLATE SYNTHESIS PROTEINS"/>
    <property type="match status" value="1"/>
</dbReference>
<evidence type="ECO:0000256" key="9">
    <source>
        <dbReference type="ARBA" id="ARBA00022842"/>
    </source>
</evidence>
<comment type="pathway">
    <text evidence="3 12">Cofactor biosynthesis; tetrahydrofolate biosynthesis; 7,8-dihydrofolate from 2-amino-4-hydroxy-6-hydroxymethyl-7,8-dihydropteridine diphosphate and 4-aminobenzoate: step 1/2.</text>
</comment>
<dbReference type="PANTHER" id="PTHR20941:SF1">
    <property type="entry name" value="FOLIC ACID SYNTHESIS PROTEIN FOL1"/>
    <property type="match status" value="1"/>
</dbReference>